<proteinExistence type="predicted"/>
<name>A0A8S9WSF7_APOLU</name>
<dbReference type="Proteomes" id="UP000466442">
    <property type="component" value="Linkage Group LG16"/>
</dbReference>
<keyword evidence="2" id="KW-1185">Reference proteome</keyword>
<comment type="caution">
    <text evidence="1">The sequence shown here is derived from an EMBL/GenBank/DDBJ whole genome shotgun (WGS) entry which is preliminary data.</text>
</comment>
<accession>A0A8S9WSF7</accession>
<evidence type="ECO:0000313" key="1">
    <source>
        <dbReference type="EMBL" id="KAF6198335.1"/>
    </source>
</evidence>
<gene>
    <name evidence="1" type="ORF">GE061_008083</name>
</gene>
<evidence type="ECO:0000313" key="2">
    <source>
        <dbReference type="Proteomes" id="UP000466442"/>
    </source>
</evidence>
<dbReference type="EMBL" id="WIXP02000016">
    <property type="protein sequence ID" value="KAF6198335.1"/>
    <property type="molecule type" value="Genomic_DNA"/>
</dbReference>
<organism evidence="1 2">
    <name type="scientific">Apolygus lucorum</name>
    <name type="common">Small green plant bug</name>
    <name type="synonym">Lygocoris lucorum</name>
    <dbReference type="NCBI Taxonomy" id="248454"/>
    <lineage>
        <taxon>Eukaryota</taxon>
        <taxon>Metazoa</taxon>
        <taxon>Ecdysozoa</taxon>
        <taxon>Arthropoda</taxon>
        <taxon>Hexapoda</taxon>
        <taxon>Insecta</taxon>
        <taxon>Pterygota</taxon>
        <taxon>Neoptera</taxon>
        <taxon>Paraneoptera</taxon>
        <taxon>Hemiptera</taxon>
        <taxon>Heteroptera</taxon>
        <taxon>Panheteroptera</taxon>
        <taxon>Cimicomorpha</taxon>
        <taxon>Miridae</taxon>
        <taxon>Mirini</taxon>
        <taxon>Apolygus</taxon>
    </lineage>
</organism>
<reference evidence="1" key="1">
    <citation type="journal article" date="2021" name="Mol. Ecol. Resour.">
        <title>Apolygus lucorum genome provides insights into omnivorousness and mesophyll feeding.</title>
        <authorList>
            <person name="Liu Y."/>
            <person name="Liu H."/>
            <person name="Wang H."/>
            <person name="Huang T."/>
            <person name="Liu B."/>
            <person name="Yang B."/>
            <person name="Yin L."/>
            <person name="Li B."/>
            <person name="Zhang Y."/>
            <person name="Zhang S."/>
            <person name="Jiang F."/>
            <person name="Zhang X."/>
            <person name="Ren Y."/>
            <person name="Wang B."/>
            <person name="Wang S."/>
            <person name="Lu Y."/>
            <person name="Wu K."/>
            <person name="Fan W."/>
            <person name="Wang G."/>
        </authorList>
    </citation>
    <scope>NUCLEOTIDE SEQUENCE</scope>
    <source>
        <strain evidence="1">12Hb</strain>
    </source>
</reference>
<dbReference type="AlphaFoldDB" id="A0A8S9WSF7"/>
<sequence>MERVLDYLPSNVVRKYVPKDLIKELYTLINTETLKQVENKRVLSGMVFQICYAPHRYKHPSRPVASGRTFRKSSAMGYESLFAGNRQNAEVVDAVRQRPQVVPRLHR</sequence>
<protein>
    <submittedName>
        <fullName evidence="1">Uncharacterized protein</fullName>
    </submittedName>
</protein>